<dbReference type="RefSeq" id="XP_025549491.1">
    <property type="nucleotide sequence ID" value="XM_025692882.1"/>
</dbReference>
<protein>
    <submittedName>
        <fullName evidence="2">Uncharacterized protein</fullName>
    </submittedName>
</protein>
<accession>A0A395HR95</accession>
<dbReference type="GeneID" id="37197171"/>
<keyword evidence="1" id="KW-1133">Transmembrane helix</keyword>
<proteinExistence type="predicted"/>
<evidence type="ECO:0000313" key="3">
    <source>
        <dbReference type="Proteomes" id="UP000248961"/>
    </source>
</evidence>
<feature type="transmembrane region" description="Helical" evidence="1">
    <location>
        <begin position="12"/>
        <end position="37"/>
    </location>
</feature>
<name>A0A395HR95_ASPHC</name>
<keyword evidence="1" id="KW-0472">Membrane</keyword>
<dbReference type="VEuPathDB" id="FungiDB:BO97DRAFT_372891"/>
<reference evidence="2 3" key="1">
    <citation type="submission" date="2018-02" db="EMBL/GenBank/DDBJ databases">
        <title>The genomes of Aspergillus section Nigri reveals drivers in fungal speciation.</title>
        <authorList>
            <consortium name="DOE Joint Genome Institute"/>
            <person name="Vesth T.C."/>
            <person name="Nybo J."/>
            <person name="Theobald S."/>
            <person name="Brandl J."/>
            <person name="Frisvad J.C."/>
            <person name="Nielsen K.F."/>
            <person name="Lyhne E.K."/>
            <person name="Kogle M.E."/>
            <person name="Kuo A."/>
            <person name="Riley R."/>
            <person name="Clum A."/>
            <person name="Nolan M."/>
            <person name="Lipzen A."/>
            <person name="Salamov A."/>
            <person name="Henrissat B."/>
            <person name="Wiebenga A."/>
            <person name="De vries R.P."/>
            <person name="Grigoriev I.V."/>
            <person name="Mortensen U.H."/>
            <person name="Andersen M.R."/>
            <person name="Baker S.E."/>
        </authorList>
    </citation>
    <scope>NUCLEOTIDE SEQUENCE [LARGE SCALE GENOMIC DNA]</scope>
    <source>
        <strain evidence="2 3">CBS 101889</strain>
    </source>
</reference>
<keyword evidence="1" id="KW-0812">Transmembrane</keyword>
<keyword evidence="3" id="KW-1185">Reference proteome</keyword>
<evidence type="ECO:0000256" key="1">
    <source>
        <dbReference type="SAM" id="Phobius"/>
    </source>
</evidence>
<gene>
    <name evidence="2" type="ORF">BO97DRAFT_372891</name>
</gene>
<evidence type="ECO:0000313" key="2">
    <source>
        <dbReference type="EMBL" id="RAL10337.1"/>
    </source>
</evidence>
<dbReference type="Proteomes" id="UP000248961">
    <property type="component" value="Unassembled WGS sequence"/>
</dbReference>
<dbReference type="AlphaFoldDB" id="A0A395HR95"/>
<organism evidence="2 3">
    <name type="scientific">Aspergillus homomorphus (strain CBS 101889)</name>
    <dbReference type="NCBI Taxonomy" id="1450537"/>
    <lineage>
        <taxon>Eukaryota</taxon>
        <taxon>Fungi</taxon>
        <taxon>Dikarya</taxon>
        <taxon>Ascomycota</taxon>
        <taxon>Pezizomycotina</taxon>
        <taxon>Eurotiomycetes</taxon>
        <taxon>Eurotiomycetidae</taxon>
        <taxon>Eurotiales</taxon>
        <taxon>Aspergillaceae</taxon>
        <taxon>Aspergillus</taxon>
        <taxon>Aspergillus subgen. Circumdati</taxon>
    </lineage>
</organism>
<dbReference type="EMBL" id="KZ824296">
    <property type="protein sequence ID" value="RAL10337.1"/>
    <property type="molecule type" value="Genomic_DNA"/>
</dbReference>
<sequence length="108" mass="11991">MDELSSLRTNYALLLACLRLCITQANLLLLTHLLLLLDRLILLSLFDPHIPGAFPPLPSPSLNYHSLSFQSCLIQLRLCCLDGLPSLCDSGIPSHSYLSHQLSYQKAC</sequence>